<evidence type="ECO:0000313" key="2">
    <source>
        <dbReference type="Proteomes" id="UP000295662"/>
    </source>
</evidence>
<evidence type="ECO:0000313" key="1">
    <source>
        <dbReference type="EMBL" id="TDU69417.1"/>
    </source>
</evidence>
<dbReference type="AlphaFoldDB" id="A0A4R7RXV5"/>
<dbReference type="Proteomes" id="UP000295662">
    <property type="component" value="Unassembled WGS sequence"/>
</dbReference>
<keyword evidence="2" id="KW-1185">Reference proteome</keyword>
<sequence>MVALLFWAYSWSQFYPKHAVEFIGPAGTEHRAFVENRSFQDISYTLCVSDWPYTFWEPLSVESVMYSEGSDCRVFWSADGSVVAVRDSASSDYKAAYDYKKHELIRYDSTRMQAFIAARGGLGPEFSDYRDGKETYGE</sequence>
<reference evidence="1 2" key="1">
    <citation type="submission" date="2019-03" db="EMBL/GenBank/DDBJ databases">
        <title>Genomic Encyclopedia of Archaeal and Bacterial Type Strains, Phase II (KMG-II): from individual species to whole genera.</title>
        <authorList>
            <person name="Goeker M."/>
        </authorList>
    </citation>
    <scope>NUCLEOTIDE SEQUENCE [LARGE SCALE GENOMIC DNA]</scope>
    <source>
        <strain evidence="1 2">ATCC 25309</strain>
    </source>
</reference>
<gene>
    <name evidence="1" type="ORF">EI77_03070</name>
</gene>
<dbReference type="EMBL" id="SOCA01000005">
    <property type="protein sequence ID" value="TDU69417.1"/>
    <property type="molecule type" value="Genomic_DNA"/>
</dbReference>
<accession>A0A4R7RXV5</accession>
<protein>
    <submittedName>
        <fullName evidence="1">Uncharacterized protein</fullName>
    </submittedName>
</protein>
<organism evidence="1 2">
    <name type="scientific">Prosthecobacter fusiformis</name>
    <dbReference type="NCBI Taxonomy" id="48464"/>
    <lineage>
        <taxon>Bacteria</taxon>
        <taxon>Pseudomonadati</taxon>
        <taxon>Verrucomicrobiota</taxon>
        <taxon>Verrucomicrobiia</taxon>
        <taxon>Verrucomicrobiales</taxon>
        <taxon>Verrucomicrobiaceae</taxon>
        <taxon>Prosthecobacter</taxon>
    </lineage>
</organism>
<proteinExistence type="predicted"/>
<name>A0A4R7RXV5_9BACT</name>
<comment type="caution">
    <text evidence="1">The sequence shown here is derived from an EMBL/GenBank/DDBJ whole genome shotgun (WGS) entry which is preliminary data.</text>
</comment>